<keyword evidence="2" id="KW-1185">Reference proteome</keyword>
<evidence type="ECO:0000313" key="2">
    <source>
        <dbReference type="Proteomes" id="UP000305887"/>
    </source>
</evidence>
<dbReference type="OrthoDB" id="7929427at2"/>
<protein>
    <recommendedName>
        <fullName evidence="3">Antifreeze glycopeptide polyprotein</fullName>
    </recommendedName>
</protein>
<dbReference type="Proteomes" id="UP000305887">
    <property type="component" value="Unassembled WGS sequence"/>
</dbReference>
<organism evidence="1 2">
    <name type="scientific">Rubellimicrobium rubrum</name>
    <dbReference type="NCBI Taxonomy" id="2585369"/>
    <lineage>
        <taxon>Bacteria</taxon>
        <taxon>Pseudomonadati</taxon>
        <taxon>Pseudomonadota</taxon>
        <taxon>Alphaproteobacteria</taxon>
        <taxon>Rhodobacterales</taxon>
        <taxon>Roseobacteraceae</taxon>
        <taxon>Rubellimicrobium</taxon>
    </lineage>
</organism>
<sequence length="513" mass="54276">MRRMSVITMMVALGGPVMSQEDGAPLSAIDWLSQSVESAPTVAASRPQAVEPPITSTGTAPGVTVTPLEDTQSGPLGVLPSDVTGLPIGLWARSDESTLVSLIRAEQVETLPALQDLLVTLMLAVAEPPVGGSGDALFLTRADKLLDMGAIEAAQALLESGDLLDREVFRRWFDVSLLRGTESEACAMLEQQPTLAPTLMARVFCVARNGDWNAAALTLNTARALGDVTPDEEALLTRFLDPELAGEGEDLLPPSRPSPLVYRLKEAVGELMPTSGLPLAFAHADLRDTVAWRGQIEAAERLARHAALSENVLLSVYTARAPAASGGVWDRAAAIQDLEAALESEDDADLAQALQVAWAAMEDAGLQVPFARIYGEMLLSRRLDGPAAQLVYRIALLSPAYEAAARSHTPRSVAERIWRAVVTGEFADVEAKDAPSAAVLAGFQASSPSESLASAIEEGRVGEAVLRAIAAFQQGLDGDHQAVTDSIATLRAAGLDEIARRAALQYLILDART</sequence>
<evidence type="ECO:0008006" key="3">
    <source>
        <dbReference type="Google" id="ProtNLM"/>
    </source>
</evidence>
<evidence type="ECO:0000313" key="1">
    <source>
        <dbReference type="EMBL" id="TNC51114.1"/>
    </source>
</evidence>
<comment type="caution">
    <text evidence="1">The sequence shown here is derived from an EMBL/GenBank/DDBJ whole genome shotgun (WGS) entry which is preliminary data.</text>
</comment>
<dbReference type="AlphaFoldDB" id="A0A5C4N4B7"/>
<proteinExistence type="predicted"/>
<name>A0A5C4N4B7_9RHOB</name>
<reference evidence="1 2" key="1">
    <citation type="submission" date="2019-06" db="EMBL/GenBank/DDBJ databases">
        <title>YIM 131921 draft genome.</title>
        <authorList>
            <person name="Jiang L."/>
        </authorList>
    </citation>
    <scope>NUCLEOTIDE SEQUENCE [LARGE SCALE GENOMIC DNA]</scope>
    <source>
        <strain evidence="1 2">YIM 131921</strain>
    </source>
</reference>
<accession>A0A5C4N4B7</accession>
<dbReference type="EMBL" id="VDFU01000005">
    <property type="protein sequence ID" value="TNC51114.1"/>
    <property type="molecule type" value="Genomic_DNA"/>
</dbReference>
<gene>
    <name evidence="1" type="ORF">FHG66_06050</name>
</gene>